<name>A0A7G9QNE1_9SPHI</name>
<organism evidence="1 2">
    <name type="scientific">Pedobacter roseus</name>
    <dbReference type="NCBI Taxonomy" id="336820"/>
    <lineage>
        <taxon>Bacteria</taxon>
        <taxon>Pseudomonadati</taxon>
        <taxon>Bacteroidota</taxon>
        <taxon>Sphingobacteriia</taxon>
        <taxon>Sphingobacteriales</taxon>
        <taxon>Sphingobacteriaceae</taxon>
        <taxon>Pedobacter</taxon>
    </lineage>
</organism>
<sequence length="77" mass="8485">MAYLYNSCDNGVGYQKNIKPLLLKGIKEKSIGLQSILERVEMINRQQIDFKASFQIGPGDNGRGTVATICLPVVKAE</sequence>
<proteinExistence type="predicted"/>
<protein>
    <submittedName>
        <fullName evidence="1">Uncharacterized protein</fullName>
    </submittedName>
</protein>
<evidence type="ECO:0000313" key="1">
    <source>
        <dbReference type="EMBL" id="QNN44866.1"/>
    </source>
</evidence>
<keyword evidence="2" id="KW-1185">Reference proteome</keyword>
<dbReference type="AlphaFoldDB" id="A0A7G9QNE1"/>
<gene>
    <name evidence="1" type="ORF">H9L23_12655</name>
</gene>
<reference evidence="1 2" key="1">
    <citation type="submission" date="2020-08" db="EMBL/GenBank/DDBJ databases">
        <title>Genome sequence of Pedobacter roseus KACC 11594T.</title>
        <authorList>
            <person name="Hyun D.-W."/>
            <person name="Bae J.-W."/>
        </authorList>
    </citation>
    <scope>NUCLEOTIDE SEQUENCE [LARGE SCALE GENOMIC DNA]</scope>
    <source>
        <strain evidence="1 2">KACC 11594</strain>
    </source>
</reference>
<evidence type="ECO:0000313" key="2">
    <source>
        <dbReference type="Proteomes" id="UP000515806"/>
    </source>
</evidence>
<dbReference type="RefSeq" id="WP_187595292.1">
    <property type="nucleotide sequence ID" value="NZ_CP060723.1"/>
</dbReference>
<dbReference type="Proteomes" id="UP000515806">
    <property type="component" value="Chromosome"/>
</dbReference>
<dbReference type="KEGG" id="proe:H9L23_12655"/>
<accession>A0A7G9QNE1</accession>
<dbReference type="EMBL" id="CP060723">
    <property type="protein sequence ID" value="QNN44866.1"/>
    <property type="molecule type" value="Genomic_DNA"/>
</dbReference>